<protein>
    <submittedName>
        <fullName evidence="5">ANK_REP_REGION domain-containing protein</fullName>
    </submittedName>
</protein>
<accession>A0AAU9QUA1</accession>
<evidence type="ECO:0000313" key="6">
    <source>
        <dbReference type="Proteomes" id="UP001295462"/>
    </source>
</evidence>
<dbReference type="PANTHER" id="PTHR24198">
    <property type="entry name" value="ANKYRIN REPEAT AND PROTEIN KINASE DOMAIN-CONTAINING PROTEIN"/>
    <property type="match status" value="1"/>
</dbReference>
<dbReference type="Proteomes" id="UP001295462">
    <property type="component" value="Unassembled WGS sequence"/>
</dbReference>
<dbReference type="EMBL" id="CAKMUD010000094">
    <property type="protein sequence ID" value="CAH1599229.1"/>
    <property type="molecule type" value="Genomic_DNA"/>
</dbReference>
<reference evidence="5" key="1">
    <citation type="submission" date="2022-01" db="EMBL/GenBank/DDBJ databases">
        <authorList>
            <person name="Lagorce A."/>
        </authorList>
    </citation>
    <scope>NUCLEOTIDE SEQUENCE</scope>
    <source>
        <strain evidence="5">Th15_F1_A12</strain>
    </source>
</reference>
<proteinExistence type="predicted"/>
<evidence type="ECO:0000256" key="2">
    <source>
        <dbReference type="ARBA" id="ARBA00023043"/>
    </source>
</evidence>
<dbReference type="Pfam" id="PF12796">
    <property type="entry name" value="Ank_2"/>
    <property type="match status" value="1"/>
</dbReference>
<feature type="domain" description="Mitochondrial splicing suppressor 51-like C-terminal" evidence="4">
    <location>
        <begin position="48"/>
        <end position="184"/>
    </location>
</feature>
<organism evidence="5 6">
    <name type="scientific">Vibrio jasicida</name>
    <dbReference type="NCBI Taxonomy" id="766224"/>
    <lineage>
        <taxon>Bacteria</taxon>
        <taxon>Pseudomonadati</taxon>
        <taxon>Pseudomonadota</taxon>
        <taxon>Gammaproteobacteria</taxon>
        <taxon>Vibrionales</taxon>
        <taxon>Vibrionaceae</taxon>
        <taxon>Vibrio</taxon>
    </lineage>
</organism>
<dbReference type="Pfam" id="PF20179">
    <property type="entry name" value="MSS51_C"/>
    <property type="match status" value="1"/>
</dbReference>
<dbReference type="SUPFAM" id="SSF48403">
    <property type="entry name" value="Ankyrin repeat"/>
    <property type="match status" value="1"/>
</dbReference>
<name>A0AAU9QUA1_9VIBR</name>
<dbReference type="PROSITE" id="PS50297">
    <property type="entry name" value="ANK_REP_REGION"/>
    <property type="match status" value="1"/>
</dbReference>
<dbReference type="InterPro" id="IPR002110">
    <property type="entry name" value="Ankyrin_rpt"/>
</dbReference>
<comment type="caution">
    <text evidence="5">The sequence shown here is derived from an EMBL/GenBank/DDBJ whole genome shotgun (WGS) entry which is preliminary data.</text>
</comment>
<dbReference type="AlphaFoldDB" id="A0AAU9QUA1"/>
<dbReference type="RefSeq" id="WP_409589282.1">
    <property type="nucleotide sequence ID" value="NZ_CAKMTZ010000082.1"/>
</dbReference>
<dbReference type="InterPro" id="IPR036770">
    <property type="entry name" value="Ankyrin_rpt-contain_sf"/>
</dbReference>
<dbReference type="SMART" id="SM00248">
    <property type="entry name" value="ANK"/>
    <property type="match status" value="3"/>
</dbReference>
<evidence type="ECO:0000256" key="1">
    <source>
        <dbReference type="ARBA" id="ARBA00022737"/>
    </source>
</evidence>
<evidence type="ECO:0000256" key="3">
    <source>
        <dbReference type="PROSITE-ProRule" id="PRU00023"/>
    </source>
</evidence>
<feature type="repeat" description="ANK" evidence="3">
    <location>
        <begin position="525"/>
        <end position="557"/>
    </location>
</feature>
<dbReference type="PROSITE" id="PS50088">
    <property type="entry name" value="ANK_REPEAT"/>
    <property type="match status" value="1"/>
</dbReference>
<keyword evidence="2 3" id="KW-0040">ANK repeat</keyword>
<dbReference type="InterPro" id="IPR046824">
    <property type="entry name" value="Mss51-like_C"/>
</dbReference>
<evidence type="ECO:0000259" key="4">
    <source>
        <dbReference type="Pfam" id="PF20179"/>
    </source>
</evidence>
<keyword evidence="1" id="KW-0677">Repeat</keyword>
<gene>
    <name evidence="5" type="ORF">THF1A12_40064</name>
</gene>
<sequence length="575" mass="64375">MDLLKNKKLNHLVSELNRKKPYLAESINLKLQMALTVPAVLLAKQIKEYAPEVLDKEEVTVIVAGAAFNEIMNKCRSYYLLNTLLNTNIKWNIFLIGNETAAEQPPHYYNITKHYKDEPVSIELSTAMLGPALDMFGMPDVLELNHPGLESHYESWFIEDDGIDRCLKAGVPIVGCSYGTDEIEIDRFYAEAFGLTLKHSINNLYFDMSEKPSQNMIVPKEIEAAARSGMMDWGRTIWGIEPSIQGVDHNEDRLGEIRDIDAVRSSVNQYLLLGGIIESPYECYGQYLRWEDGRRILRVFGNYSLDMTNGVIFDEDTCQIMNEDAELDTSDVNMNNLSIHDTLLLMSQVYKNYIADNLAESEVLDEADDDLSLEDLFVSESMHEMFGDPNMIKSLMGDNFDPNLEGLSMNDLFGFKEKNELSEVEERIAESAYNGDVKALGAFASNDLKDFTDESHKNLIHIAAANDDVTLLKFALEQGVSLSSFDGDSYSVLDICCESPVSLTTLKYLLDEGLVNDLINRQDPRGFTAIYRAADSGSKEAYDLLLSHGADASIAAVSGNSAEGLANYVFNQNNR</sequence>
<evidence type="ECO:0000313" key="5">
    <source>
        <dbReference type="EMBL" id="CAH1599229.1"/>
    </source>
</evidence>
<dbReference type="Gene3D" id="1.25.40.20">
    <property type="entry name" value="Ankyrin repeat-containing domain"/>
    <property type="match status" value="1"/>
</dbReference>
<dbReference type="PANTHER" id="PTHR24198:SF165">
    <property type="entry name" value="ANKYRIN REPEAT-CONTAINING PROTEIN-RELATED"/>
    <property type="match status" value="1"/>
</dbReference>